<comment type="caution">
    <text evidence="3">The sequence shown here is derived from an EMBL/GenBank/DDBJ whole genome shotgun (WGS) entry which is preliminary data.</text>
</comment>
<sequence length="211" mass="23952">MTTTIVVLRSMTDFIYLIHILLQFRLAYVAPESRVMGAGDLVDDPKKIARNYFFGYFLIDLFVVLPLPQKLSVYYSNTILNNKTDLLNHDAKAYTEPILPRVGVSIDYGIHLPIYRYESILLLGFYSMGATGANYAKNLLRAAILIQYIPRLYRFLPLLAGQSPTGFIFESAWANFVMNLLTFVLASHVVGSCWYLFGLQVGLLSLEPFFI</sequence>
<dbReference type="GO" id="GO:0016020">
    <property type="term" value="C:membrane"/>
    <property type="evidence" value="ECO:0007669"/>
    <property type="project" value="UniProtKB-SubCell"/>
</dbReference>
<proteinExistence type="predicted"/>
<evidence type="ECO:0000256" key="2">
    <source>
        <dbReference type="SAM" id="Phobius"/>
    </source>
</evidence>
<keyword evidence="1" id="KW-0813">Transport</keyword>
<gene>
    <name evidence="3" type="ORF">Slati_3563200</name>
</gene>
<reference evidence="3" key="1">
    <citation type="submission" date="2020-06" db="EMBL/GenBank/DDBJ databases">
        <authorList>
            <person name="Li T."/>
            <person name="Hu X."/>
            <person name="Zhang T."/>
            <person name="Song X."/>
            <person name="Zhang H."/>
            <person name="Dai N."/>
            <person name="Sheng W."/>
            <person name="Hou X."/>
            <person name="Wei L."/>
        </authorList>
    </citation>
    <scope>NUCLEOTIDE SEQUENCE</scope>
    <source>
        <strain evidence="3">KEN1</strain>
        <tissue evidence="3">Leaf</tissue>
    </source>
</reference>
<evidence type="ECO:0000256" key="1">
    <source>
        <dbReference type="ARBA" id="ARBA00023303"/>
    </source>
</evidence>
<feature type="transmembrane region" description="Helical" evidence="2">
    <location>
        <begin position="51"/>
        <end position="68"/>
    </location>
</feature>
<reference evidence="3" key="2">
    <citation type="journal article" date="2024" name="Plant">
        <title>Genomic evolution and insights into agronomic trait innovations of Sesamum species.</title>
        <authorList>
            <person name="Miao H."/>
            <person name="Wang L."/>
            <person name="Qu L."/>
            <person name="Liu H."/>
            <person name="Sun Y."/>
            <person name="Le M."/>
            <person name="Wang Q."/>
            <person name="Wei S."/>
            <person name="Zheng Y."/>
            <person name="Lin W."/>
            <person name="Duan Y."/>
            <person name="Cao H."/>
            <person name="Xiong S."/>
            <person name="Wang X."/>
            <person name="Wei L."/>
            <person name="Li C."/>
            <person name="Ma Q."/>
            <person name="Ju M."/>
            <person name="Zhao R."/>
            <person name="Li G."/>
            <person name="Mu C."/>
            <person name="Tian Q."/>
            <person name="Mei H."/>
            <person name="Zhang T."/>
            <person name="Gao T."/>
            <person name="Zhang H."/>
        </authorList>
    </citation>
    <scope>NUCLEOTIDE SEQUENCE</scope>
    <source>
        <strain evidence="3">KEN1</strain>
    </source>
</reference>
<keyword evidence="1" id="KW-0406">Ion transport</keyword>
<keyword evidence="1" id="KW-0407">Ion channel</keyword>
<dbReference type="AlphaFoldDB" id="A0AAW2UJH4"/>
<keyword evidence="2" id="KW-1133">Transmembrane helix</keyword>
<name>A0AAW2UJH4_9LAMI</name>
<accession>A0AAW2UJH4</accession>
<feature type="transmembrane region" description="Helical" evidence="2">
    <location>
        <begin position="14"/>
        <end position="30"/>
    </location>
</feature>
<keyword evidence="2" id="KW-0812">Transmembrane</keyword>
<dbReference type="SUPFAM" id="SSF81324">
    <property type="entry name" value="Voltage-gated potassium channels"/>
    <property type="match status" value="1"/>
</dbReference>
<evidence type="ECO:0000313" key="3">
    <source>
        <dbReference type="EMBL" id="KAL0417313.1"/>
    </source>
</evidence>
<feature type="transmembrane region" description="Helical" evidence="2">
    <location>
        <begin position="180"/>
        <end position="206"/>
    </location>
</feature>
<protein>
    <submittedName>
        <fullName evidence="3">Cyclic nucleotide-gated ion channel 20, chloroplastic</fullName>
    </submittedName>
</protein>
<dbReference type="EMBL" id="JACGWN010000012">
    <property type="protein sequence ID" value="KAL0417313.1"/>
    <property type="molecule type" value="Genomic_DNA"/>
</dbReference>
<keyword evidence="2" id="KW-0472">Membrane</keyword>
<dbReference type="PANTHER" id="PTHR45651">
    <property type="entry name" value="CYCLIC NUCLEOTIDE-GATED ION CHANNEL 15-RELATED-RELATED"/>
    <property type="match status" value="1"/>
</dbReference>
<dbReference type="GO" id="GO:0034220">
    <property type="term" value="P:monoatomic ion transmembrane transport"/>
    <property type="evidence" value="ECO:0007669"/>
    <property type="project" value="UniProtKB-KW"/>
</dbReference>
<dbReference type="PANTHER" id="PTHR45651:SF11">
    <property type="entry name" value="CYCLIC NUCLEOTIDE-GATED ION CHANNEL 20, CHLOROPLASTIC-RELATED"/>
    <property type="match status" value="1"/>
</dbReference>
<organism evidence="3">
    <name type="scientific">Sesamum latifolium</name>
    <dbReference type="NCBI Taxonomy" id="2727402"/>
    <lineage>
        <taxon>Eukaryota</taxon>
        <taxon>Viridiplantae</taxon>
        <taxon>Streptophyta</taxon>
        <taxon>Embryophyta</taxon>
        <taxon>Tracheophyta</taxon>
        <taxon>Spermatophyta</taxon>
        <taxon>Magnoliopsida</taxon>
        <taxon>eudicotyledons</taxon>
        <taxon>Gunneridae</taxon>
        <taxon>Pentapetalae</taxon>
        <taxon>asterids</taxon>
        <taxon>lamiids</taxon>
        <taxon>Lamiales</taxon>
        <taxon>Pedaliaceae</taxon>
        <taxon>Sesamum</taxon>
    </lineage>
</organism>